<evidence type="ECO:0000313" key="4">
    <source>
        <dbReference type="Proteomes" id="UP000054623"/>
    </source>
</evidence>
<dbReference type="Proteomes" id="UP000054623">
    <property type="component" value="Unassembled WGS sequence"/>
</dbReference>
<dbReference type="OrthoDB" id="1707630at2"/>
<proteinExistence type="predicted"/>
<protein>
    <submittedName>
        <fullName evidence="2">Uncharacterized protein</fullName>
    </submittedName>
</protein>
<dbReference type="Gene3D" id="1.20.5.170">
    <property type="match status" value="2"/>
</dbReference>
<dbReference type="EMBL" id="LOCK01000083">
    <property type="protein sequence ID" value="KTE89323.1"/>
    <property type="molecule type" value="Genomic_DNA"/>
</dbReference>
<dbReference type="EMBL" id="LK996017">
    <property type="protein sequence ID" value="CDX04111.1"/>
    <property type="molecule type" value="Genomic_DNA"/>
</dbReference>
<dbReference type="AlphaFoldDB" id="A0A098B8D5"/>
<dbReference type="PATRIC" id="fig|49338.4.peg.4549"/>
<sequence length="181" mass="20666">MDNEKFQDLMLEHFGKVLNELTGMKTELTEVKQDVAGIKAELTEVKQDVTGIKAELTEVKQDVAGMKAELTEVKQDVAGMKVELAGVKQDVTGLKESQTRMETDLVVLRQSQVRMEQDFGRKLDILFYDWRETQKQFNEEVKSEIKILGTKVEALQMESSKHDREIKDLYLVNLAKGKSKD</sequence>
<dbReference type="RefSeq" id="WP_041272600.1">
    <property type="nucleotide sequence ID" value="NZ_JAYFNZ010000020.1"/>
</dbReference>
<keyword evidence="1" id="KW-0175">Coiled coil</keyword>
<accession>A0A098B8D5</accession>
<evidence type="ECO:0000313" key="3">
    <source>
        <dbReference type="EMBL" id="KTE89323.1"/>
    </source>
</evidence>
<name>A0A098B8D5_DESHA</name>
<organism evidence="2">
    <name type="scientific">Desulfitobacterium hafniense</name>
    <name type="common">Desulfitobacterium frappieri</name>
    <dbReference type="NCBI Taxonomy" id="49338"/>
    <lineage>
        <taxon>Bacteria</taxon>
        <taxon>Bacillati</taxon>
        <taxon>Bacillota</taxon>
        <taxon>Clostridia</taxon>
        <taxon>Eubacteriales</taxon>
        <taxon>Desulfitobacteriaceae</taxon>
        <taxon>Desulfitobacterium</taxon>
    </lineage>
</organism>
<evidence type="ECO:0000256" key="1">
    <source>
        <dbReference type="SAM" id="Coils"/>
    </source>
</evidence>
<feature type="coiled-coil region" evidence="1">
    <location>
        <begin position="28"/>
        <end position="76"/>
    </location>
</feature>
<reference evidence="2" key="1">
    <citation type="submission" date="2014-07" db="EMBL/GenBank/DDBJ databases">
        <authorList>
            <person name="Hornung V.Bastian."/>
        </authorList>
    </citation>
    <scope>NUCLEOTIDE SEQUENCE</scope>
    <source>
        <strain evidence="2">PCE-S</strain>
    </source>
</reference>
<gene>
    <name evidence="3" type="ORF">AT727_13055</name>
    <name evidence="2" type="ORF">DPCES_4225</name>
</gene>
<evidence type="ECO:0000313" key="2">
    <source>
        <dbReference type="EMBL" id="CDX04111.1"/>
    </source>
</evidence>
<reference evidence="3 4" key="2">
    <citation type="submission" date="2015-12" db="EMBL/GenBank/DDBJ databases">
        <title>Draft Genome Sequence of Desulfitobacterium hafniense Strain DH, a Sulfate-reducing Bacterium Isolated from Paddy Soils.</title>
        <authorList>
            <person name="Bao P."/>
            <person name="Zhang X."/>
            <person name="Li G."/>
        </authorList>
    </citation>
    <scope>NUCLEOTIDE SEQUENCE [LARGE SCALE GENOMIC DNA]</scope>
    <source>
        <strain evidence="3 4">DH</strain>
    </source>
</reference>